<dbReference type="InterPro" id="IPR029069">
    <property type="entry name" value="HotDog_dom_sf"/>
</dbReference>
<gene>
    <name evidence="2" type="ORF">EYS42_14795</name>
</gene>
<evidence type="ECO:0000256" key="1">
    <source>
        <dbReference type="ARBA" id="ARBA00022801"/>
    </source>
</evidence>
<keyword evidence="1" id="KW-0378">Hydrolase</keyword>
<proteinExistence type="predicted"/>
<dbReference type="RefSeq" id="WP_130968970.1">
    <property type="nucleotide sequence ID" value="NZ_SIXI01000007.1"/>
</dbReference>
<dbReference type="Gene3D" id="3.10.129.10">
    <property type="entry name" value="Hotdog Thioesterase"/>
    <property type="match status" value="1"/>
</dbReference>
<organism evidence="2 3">
    <name type="scientific">Aquabacterium lacunae</name>
    <dbReference type="NCBI Taxonomy" id="2528630"/>
    <lineage>
        <taxon>Bacteria</taxon>
        <taxon>Pseudomonadati</taxon>
        <taxon>Pseudomonadota</taxon>
        <taxon>Betaproteobacteria</taxon>
        <taxon>Burkholderiales</taxon>
        <taxon>Aquabacterium</taxon>
    </lineage>
</organism>
<dbReference type="PANTHER" id="PTHR31793:SF37">
    <property type="entry name" value="ACYL-COA THIOESTER HYDROLASE YBGC"/>
    <property type="match status" value="1"/>
</dbReference>
<reference evidence="2 3" key="1">
    <citation type="submission" date="2019-02" db="EMBL/GenBank/DDBJ databases">
        <title>Aquabacterium sp. strain KMB7.</title>
        <authorList>
            <person name="Chen W.-M."/>
        </authorList>
    </citation>
    <scope>NUCLEOTIDE SEQUENCE [LARGE SCALE GENOMIC DNA]</scope>
    <source>
        <strain evidence="2 3">KMB7</strain>
    </source>
</reference>
<dbReference type="PANTHER" id="PTHR31793">
    <property type="entry name" value="4-HYDROXYBENZOYL-COA THIOESTERASE FAMILY MEMBER"/>
    <property type="match status" value="1"/>
</dbReference>
<accession>A0A4Q9GXC6</accession>
<dbReference type="OrthoDB" id="9801517at2"/>
<comment type="caution">
    <text evidence="2">The sequence shown here is derived from an EMBL/GenBank/DDBJ whole genome shotgun (WGS) entry which is preliminary data.</text>
</comment>
<name>A0A4Q9GXC6_9BURK</name>
<protein>
    <submittedName>
        <fullName evidence="2">Acyl-CoA thioesterase</fullName>
    </submittedName>
</protein>
<dbReference type="GO" id="GO:0047617">
    <property type="term" value="F:fatty acyl-CoA hydrolase activity"/>
    <property type="evidence" value="ECO:0007669"/>
    <property type="project" value="TreeGrafter"/>
</dbReference>
<evidence type="ECO:0000313" key="3">
    <source>
        <dbReference type="Proteomes" id="UP000292120"/>
    </source>
</evidence>
<keyword evidence="3" id="KW-1185">Reference proteome</keyword>
<dbReference type="InterPro" id="IPR050563">
    <property type="entry name" value="4-hydroxybenzoyl-CoA_TE"/>
</dbReference>
<dbReference type="Pfam" id="PF13279">
    <property type="entry name" value="4HBT_2"/>
    <property type="match status" value="1"/>
</dbReference>
<dbReference type="EMBL" id="SIXI01000007">
    <property type="protein sequence ID" value="TBO28272.1"/>
    <property type="molecule type" value="Genomic_DNA"/>
</dbReference>
<dbReference type="SUPFAM" id="SSF54637">
    <property type="entry name" value="Thioesterase/thiol ester dehydrase-isomerase"/>
    <property type="match status" value="1"/>
</dbReference>
<sequence length="149" mass="16904">MSLPDIAWDHPAPYTETLVVQPAHIDLMQHTNNVNYLQWVEDMAWAHSTALGLGQAEYAALGHGMVVRQHELSYLQPTRLGDTLVRGTWLVAIDKLSLHRHHQFVRASDGQTVFRARTHYVCVDIAQGKVRRMPEPFLRIYGAAVVLQN</sequence>
<dbReference type="CDD" id="cd00586">
    <property type="entry name" value="4HBT"/>
    <property type="match status" value="1"/>
</dbReference>
<dbReference type="AlphaFoldDB" id="A0A4Q9GXC6"/>
<evidence type="ECO:0000313" key="2">
    <source>
        <dbReference type="EMBL" id="TBO28272.1"/>
    </source>
</evidence>
<dbReference type="Proteomes" id="UP000292120">
    <property type="component" value="Unassembled WGS sequence"/>
</dbReference>